<dbReference type="SUPFAM" id="SSF48371">
    <property type="entry name" value="ARM repeat"/>
    <property type="match status" value="1"/>
</dbReference>
<dbReference type="GO" id="GO:0000796">
    <property type="term" value="C:condensin complex"/>
    <property type="evidence" value="ECO:0007669"/>
    <property type="project" value="TreeGrafter"/>
</dbReference>
<accession>A0A154P8Z9</accession>
<keyword evidence="2" id="KW-1185">Reference proteome</keyword>
<dbReference type="STRING" id="178035.A0A154P8Z9"/>
<dbReference type="PANTHER" id="PTHR16199:SF4">
    <property type="entry name" value="CONDENSIN-2 COMPLEX SUBUNIT G2"/>
    <property type="match status" value="1"/>
</dbReference>
<evidence type="ECO:0000313" key="1">
    <source>
        <dbReference type="EMBL" id="KZC07698.1"/>
    </source>
</evidence>
<name>A0A154P8Z9_DUFNO</name>
<dbReference type="GO" id="GO:0005634">
    <property type="term" value="C:nucleus"/>
    <property type="evidence" value="ECO:0007669"/>
    <property type="project" value="InterPro"/>
</dbReference>
<dbReference type="OrthoDB" id="10062843at2759"/>
<dbReference type="GO" id="GO:0000070">
    <property type="term" value="P:mitotic sister chromatid segregation"/>
    <property type="evidence" value="ECO:0007669"/>
    <property type="project" value="TreeGrafter"/>
</dbReference>
<protein>
    <submittedName>
        <fullName evidence="1">Condensin-2 complex subunit G2</fullName>
    </submittedName>
</protein>
<dbReference type="PANTHER" id="PTHR16199">
    <property type="entry name" value="CONDENSIN-2 COMPLEX SUBUNIT G2"/>
    <property type="match status" value="1"/>
</dbReference>
<dbReference type="InterPro" id="IPR011989">
    <property type="entry name" value="ARM-like"/>
</dbReference>
<dbReference type="AlphaFoldDB" id="A0A154P8Z9"/>
<evidence type="ECO:0000313" key="2">
    <source>
        <dbReference type="Proteomes" id="UP000076502"/>
    </source>
</evidence>
<dbReference type="InterPro" id="IPR024741">
    <property type="entry name" value="Condensin2_G2"/>
</dbReference>
<dbReference type="InterPro" id="IPR016024">
    <property type="entry name" value="ARM-type_fold"/>
</dbReference>
<organism evidence="1 2">
    <name type="scientific">Dufourea novaeangliae</name>
    <name type="common">Sweat bee</name>
    <dbReference type="NCBI Taxonomy" id="178035"/>
    <lineage>
        <taxon>Eukaryota</taxon>
        <taxon>Metazoa</taxon>
        <taxon>Ecdysozoa</taxon>
        <taxon>Arthropoda</taxon>
        <taxon>Hexapoda</taxon>
        <taxon>Insecta</taxon>
        <taxon>Pterygota</taxon>
        <taxon>Neoptera</taxon>
        <taxon>Endopterygota</taxon>
        <taxon>Hymenoptera</taxon>
        <taxon>Apocrita</taxon>
        <taxon>Aculeata</taxon>
        <taxon>Apoidea</taxon>
        <taxon>Anthophila</taxon>
        <taxon>Halictidae</taxon>
        <taxon>Rophitinae</taxon>
        <taxon>Dufourea</taxon>
    </lineage>
</organism>
<gene>
    <name evidence="1" type="ORF">WN55_08018</name>
</gene>
<proteinExistence type="predicted"/>
<dbReference type="EMBL" id="KQ434829">
    <property type="protein sequence ID" value="KZC07698.1"/>
    <property type="molecule type" value="Genomic_DNA"/>
</dbReference>
<dbReference type="Proteomes" id="UP000076502">
    <property type="component" value="Unassembled WGS sequence"/>
</dbReference>
<reference evidence="1 2" key="1">
    <citation type="submission" date="2015-07" db="EMBL/GenBank/DDBJ databases">
        <title>The genome of Dufourea novaeangliae.</title>
        <authorList>
            <person name="Pan H."/>
            <person name="Kapheim K."/>
        </authorList>
    </citation>
    <scope>NUCLEOTIDE SEQUENCE [LARGE SCALE GENOMIC DNA]</scope>
    <source>
        <strain evidence="1">0120121106</strain>
        <tissue evidence="1">Whole body</tissue>
    </source>
</reference>
<sequence>MLHQRALPPNDKVLFRILKNKSPNGRSICEKLNNNVKNIVVLSEDELCELWQHMKGILLEAQKLCTQASKGDRYVKECNLMVKLIRTITAIAGETIVQRIFIPNVLLQNVMLLHSIVLPNINDKQQYVKRLYEIRSSIALLKCTEDVQQLLKLVREKTVMSLDEGRMLILHLFKLGEPYILGIYNNVKVVLQNVEDSHIAAYANLYVSAWSNATANVKKYIVENCLQNIILHCFRANRDSTGRERLGKNLLSFLAAIHENKNQAARSMIHNQCKILLWKHLKAPGSYIRCNAVEILFMTSSVQYTCGIKDRNTFYLKKFYKTVTDLLHDSDSQVCNVTMIGLLRLLEKHWNYIPNNIIRHWLSILLHYTETASSAEIRANVFIGLKKILIKERSHRILKDFLPNFAKSIYDEDQTVLEALIKLLWHAQNQLGIPFWDIVPLTYVLDRLQSTQDTFLLQELIKLVWQRISLNGSDNDQMREEIVYIGINNIQAIRRFCLHSKSVIDWNVSAQLIESILSTIKDELACMSLTNISKKNYNKRIKFSNKEDMEKTENANNWEHENLDSYRDIQICIDVIAMLLVANRRNIDDDNYNEEELKIIQLIANILPEFSSHFRETPVNDSVIFLFSLIPTKYFINNIEVIETLAQQLCSPDTSDNVLLSVLHVLMKWNKGQTILFALTNLFTESLSINTQNNQDSCNIATSVNINEKGLELSLRILKHLLHIEYQSDVFDASDHFAEILLWVKKTIVPHIPHVNIDTESRQICTDLIKCTLDTSNLLIKEYNCTPKLCCDIVLLYCSCLSPTGGVVFLNYAFDAILKLLDFSKMAFENHERNLLDIIVPNFVCVTMIDTLSALVIIHKMLKSSNKTLVNRLKNTTLAFKVHSQEQSYDTPFDKSIQNAITIAIDAILQK</sequence>
<dbReference type="Pfam" id="PF12422">
    <property type="entry name" value="Condensin2nSMC"/>
    <property type="match status" value="1"/>
</dbReference>
<dbReference type="Gene3D" id="1.25.10.10">
    <property type="entry name" value="Leucine-rich Repeat Variant"/>
    <property type="match status" value="1"/>
</dbReference>